<keyword evidence="1" id="KW-0812">Transmembrane</keyword>
<feature type="domain" description="Regulatory protein YycH-like" evidence="2">
    <location>
        <begin position="35"/>
        <end position="276"/>
    </location>
</feature>
<sequence>MDWSKTKSIFIIVFLILNIFLLSQIAIHSPGSGFSITNEEIEKVKEFLSNLGVEVDTEIPENVEYKNFLDVRGESVNQSDIQQQFFSEEDDVQISNYSEQYIEFLSETGRVIKKENGRIVYEALGFRPTAGASFTEREAIKASEEFHKQGLNLPEDARLTSVKEINRNRYRIEYHQVFRRQRVDTSYITMIVGPSGVESYEKYWVEPIDYSGGEYLVIPSTGALIRLMDYIDVSEAVVNDITLSYYSAPISAGQWQVAPVWAIKLENIGTVFLNAYTGELEGIRKY</sequence>
<protein>
    <submittedName>
        <fullName evidence="3">Two-component system regulatory protein YycI</fullName>
    </submittedName>
</protein>
<dbReference type="AlphaFoldDB" id="A0AAU7VLN7"/>
<name>A0AAU7VLN7_9FIRM</name>
<reference evidence="3" key="2">
    <citation type="submission" date="2024-06" db="EMBL/GenBank/DDBJ databases">
        <authorList>
            <person name="Petrova K.O."/>
            <person name="Toshchakov S.V."/>
            <person name="Boltjanskaja Y.V."/>
            <person name="Kevbrin V."/>
        </authorList>
    </citation>
    <scope>NUCLEOTIDE SEQUENCE</scope>
    <source>
        <strain evidence="3">Z-910T</strain>
    </source>
</reference>
<keyword evidence="1" id="KW-0472">Membrane</keyword>
<organism evidence="3">
    <name type="scientific">Proteinivorax tanatarense</name>
    <dbReference type="NCBI Taxonomy" id="1260629"/>
    <lineage>
        <taxon>Bacteria</taxon>
        <taxon>Bacillati</taxon>
        <taxon>Bacillota</taxon>
        <taxon>Clostridia</taxon>
        <taxon>Eubacteriales</taxon>
        <taxon>Proteinivoracaceae</taxon>
        <taxon>Proteinivorax</taxon>
    </lineage>
</organism>
<reference evidence="3" key="1">
    <citation type="journal article" date="2013" name="Extremophiles">
        <title>Proteinivorax tanatarense gen. nov., sp. nov., an anaerobic, haloalkaliphilic, proteolytic bacterium isolated from a decaying algal bloom, and proposal of Proteinivoraceae fam. nov.</title>
        <authorList>
            <person name="Kevbrin V."/>
            <person name="Boltyanskaya Y."/>
            <person name="Zhilina T."/>
            <person name="Kolganova T."/>
            <person name="Lavrentjeva E."/>
            <person name="Kuznetsov B."/>
        </authorList>
    </citation>
    <scope>NUCLEOTIDE SEQUENCE</scope>
    <source>
        <strain evidence="3">Z-910T</strain>
    </source>
</reference>
<dbReference type="EMBL" id="CP158367">
    <property type="protein sequence ID" value="XBX74888.1"/>
    <property type="molecule type" value="Genomic_DNA"/>
</dbReference>
<dbReference type="InterPro" id="IPR018604">
    <property type="entry name" value="YycI-like"/>
</dbReference>
<gene>
    <name evidence="3" type="primary">yycI</name>
    <name evidence="3" type="ORF">PRVXT_002949</name>
</gene>
<dbReference type="GO" id="GO:0016020">
    <property type="term" value="C:membrane"/>
    <property type="evidence" value="ECO:0007669"/>
    <property type="project" value="InterPro"/>
</dbReference>
<evidence type="ECO:0000259" key="2">
    <source>
        <dbReference type="Pfam" id="PF09648"/>
    </source>
</evidence>
<evidence type="ECO:0000256" key="1">
    <source>
        <dbReference type="SAM" id="Phobius"/>
    </source>
</evidence>
<accession>A0AAU7VLN7</accession>
<feature type="transmembrane region" description="Helical" evidence="1">
    <location>
        <begin position="9"/>
        <end position="27"/>
    </location>
</feature>
<proteinExistence type="predicted"/>
<evidence type="ECO:0000313" key="3">
    <source>
        <dbReference type="EMBL" id="XBX74888.1"/>
    </source>
</evidence>
<dbReference type="RefSeq" id="WP_350343637.1">
    <property type="nucleotide sequence ID" value="NZ_CP158367.1"/>
</dbReference>
<keyword evidence="1" id="KW-1133">Transmembrane helix</keyword>
<dbReference type="Pfam" id="PF09648">
    <property type="entry name" value="YycI"/>
    <property type="match status" value="1"/>
</dbReference>